<dbReference type="AlphaFoldDB" id="A0A2N5M8F5"/>
<dbReference type="PANTHER" id="PTHR44942:SF4">
    <property type="entry name" value="METHYLTRANSFERASE TYPE 11 DOMAIN-CONTAINING PROTEIN"/>
    <property type="match status" value="1"/>
</dbReference>
<reference evidence="5 6" key="1">
    <citation type="submission" date="2017-11" db="EMBL/GenBank/DDBJ databases">
        <title>Comparitive Functional Genomics of Dry Heat Resistant strains isolated from the Viking Spacecraft.</title>
        <authorList>
            <person name="Seuylemezian A."/>
            <person name="Cooper K."/>
            <person name="Vaishampayan P."/>
        </authorList>
    </citation>
    <scope>NUCLEOTIDE SEQUENCE [LARGE SCALE GENOMIC DNA]</scope>
    <source>
        <strain evidence="5 6">V1-29</strain>
    </source>
</reference>
<evidence type="ECO:0000256" key="3">
    <source>
        <dbReference type="ARBA" id="ARBA00022679"/>
    </source>
</evidence>
<dbReference type="InterPro" id="IPR051052">
    <property type="entry name" value="Diverse_substrate_MTase"/>
</dbReference>
<organism evidence="5 6">
    <name type="scientific">Peribacillus deserti</name>
    <dbReference type="NCBI Taxonomy" id="673318"/>
    <lineage>
        <taxon>Bacteria</taxon>
        <taxon>Bacillati</taxon>
        <taxon>Bacillota</taxon>
        <taxon>Bacilli</taxon>
        <taxon>Bacillales</taxon>
        <taxon>Bacillaceae</taxon>
        <taxon>Peribacillus</taxon>
    </lineage>
</organism>
<dbReference type="Proteomes" id="UP000234748">
    <property type="component" value="Unassembled WGS sequence"/>
</dbReference>
<comment type="similarity">
    <text evidence="1">Belongs to the methyltransferase superfamily.</text>
</comment>
<dbReference type="InterPro" id="IPR029063">
    <property type="entry name" value="SAM-dependent_MTases_sf"/>
</dbReference>
<accession>A0A2N5M8F5</accession>
<evidence type="ECO:0000256" key="1">
    <source>
        <dbReference type="ARBA" id="ARBA00008361"/>
    </source>
</evidence>
<dbReference type="EMBL" id="PGUY01000019">
    <property type="protein sequence ID" value="PLT30644.1"/>
    <property type="molecule type" value="Genomic_DNA"/>
</dbReference>
<dbReference type="SUPFAM" id="SSF53335">
    <property type="entry name" value="S-adenosyl-L-methionine-dependent methyltransferases"/>
    <property type="match status" value="1"/>
</dbReference>
<feature type="domain" description="Methyltransferase type 11" evidence="4">
    <location>
        <begin position="40"/>
        <end position="132"/>
    </location>
</feature>
<sequence length="248" mass="28576">MNSHFDNKAKEYVNGRPGYPKEILRKLKELGIGKDSLIADIGAGTGLLTNLLCELDGRVLAVEPNLEMLNECRQYCGSKSNIEFIQASAERTGLKEQSVDIITIAQAFHWFDKSLSKVEFRRILKEDGWVIILWNDMQTDSEFAKEYVQMLYKYKVKSTAGISNFDPDTEKYNFFGQDFVKIHYDNFQGVKEEALIGNASSLSYTPSKVDRNYEDFVQEIRNLFMKYQEDGKVTFHYKTEVCLCQFAN</sequence>
<protein>
    <recommendedName>
        <fullName evidence="4">Methyltransferase type 11 domain-containing protein</fullName>
    </recommendedName>
</protein>
<evidence type="ECO:0000259" key="4">
    <source>
        <dbReference type="Pfam" id="PF08241"/>
    </source>
</evidence>
<dbReference type="Pfam" id="PF08241">
    <property type="entry name" value="Methyltransf_11"/>
    <property type="match status" value="1"/>
</dbReference>
<keyword evidence="3" id="KW-0808">Transferase</keyword>
<dbReference type="GO" id="GO:0032259">
    <property type="term" value="P:methylation"/>
    <property type="evidence" value="ECO:0007669"/>
    <property type="project" value="UniProtKB-KW"/>
</dbReference>
<dbReference type="OrthoDB" id="9797252at2"/>
<comment type="caution">
    <text evidence="5">The sequence shown here is derived from an EMBL/GenBank/DDBJ whole genome shotgun (WGS) entry which is preliminary data.</text>
</comment>
<dbReference type="Gene3D" id="3.40.50.150">
    <property type="entry name" value="Vaccinia Virus protein VP39"/>
    <property type="match status" value="1"/>
</dbReference>
<dbReference type="RefSeq" id="WP_101640912.1">
    <property type="nucleotide sequence ID" value="NZ_PGUY01000019.1"/>
</dbReference>
<evidence type="ECO:0000313" key="5">
    <source>
        <dbReference type="EMBL" id="PLT30644.1"/>
    </source>
</evidence>
<keyword evidence="2" id="KW-0489">Methyltransferase</keyword>
<proteinExistence type="inferred from homology"/>
<evidence type="ECO:0000313" key="6">
    <source>
        <dbReference type="Proteomes" id="UP000234748"/>
    </source>
</evidence>
<dbReference type="PANTHER" id="PTHR44942">
    <property type="entry name" value="METHYLTRANSF_11 DOMAIN-CONTAINING PROTEIN"/>
    <property type="match status" value="1"/>
</dbReference>
<dbReference type="InterPro" id="IPR013216">
    <property type="entry name" value="Methyltransf_11"/>
</dbReference>
<evidence type="ECO:0000256" key="2">
    <source>
        <dbReference type="ARBA" id="ARBA00022603"/>
    </source>
</evidence>
<gene>
    <name evidence="5" type="ORF">CUU66_06745</name>
</gene>
<dbReference type="GO" id="GO:0008757">
    <property type="term" value="F:S-adenosylmethionine-dependent methyltransferase activity"/>
    <property type="evidence" value="ECO:0007669"/>
    <property type="project" value="InterPro"/>
</dbReference>
<keyword evidence="6" id="KW-1185">Reference proteome</keyword>
<dbReference type="CDD" id="cd02440">
    <property type="entry name" value="AdoMet_MTases"/>
    <property type="match status" value="1"/>
</dbReference>
<name>A0A2N5M8F5_9BACI</name>